<dbReference type="PANTHER" id="PTHR30363:SF58">
    <property type="entry name" value="REGULATORY PROTEIN, DEOR FAMILY"/>
    <property type="match status" value="1"/>
</dbReference>
<evidence type="ECO:0000256" key="1">
    <source>
        <dbReference type="ARBA" id="ARBA00023015"/>
    </source>
</evidence>
<evidence type="ECO:0000259" key="4">
    <source>
        <dbReference type="PROSITE" id="PS51000"/>
    </source>
</evidence>
<reference evidence="5 6" key="1">
    <citation type="submission" date="2016-07" db="EMBL/GenBank/DDBJ databases">
        <title>Draft Genome Sequence of Oceanisphaera psychrotolerans, isolated from coastal sediment samples.</title>
        <authorList>
            <person name="Zhuo S."/>
            <person name="Ruan Z."/>
        </authorList>
    </citation>
    <scope>NUCLEOTIDE SEQUENCE [LARGE SCALE GENOMIC DNA]</scope>
    <source>
        <strain evidence="5 6">LAM-WHM-ZC</strain>
    </source>
</reference>
<comment type="caution">
    <text evidence="5">The sequence shown here is derived from an EMBL/GenBank/DDBJ whole genome shotgun (WGS) entry which is preliminary data.</text>
</comment>
<dbReference type="InterPro" id="IPR037171">
    <property type="entry name" value="NagB/RpiA_transferase-like"/>
</dbReference>
<dbReference type="PANTHER" id="PTHR30363">
    <property type="entry name" value="HTH-TYPE TRANSCRIPTIONAL REGULATOR SRLR-RELATED"/>
    <property type="match status" value="1"/>
</dbReference>
<keyword evidence="2" id="KW-0238">DNA-binding</keyword>
<dbReference type="EMBL" id="MDKE01000055">
    <property type="protein sequence ID" value="OIN05548.1"/>
    <property type="molecule type" value="Genomic_DNA"/>
</dbReference>
<dbReference type="AlphaFoldDB" id="A0A1J4QA25"/>
<dbReference type="InterPro" id="IPR036390">
    <property type="entry name" value="WH_DNA-bd_sf"/>
</dbReference>
<dbReference type="PROSITE" id="PS51000">
    <property type="entry name" value="HTH_DEOR_2"/>
    <property type="match status" value="1"/>
</dbReference>
<dbReference type="STRING" id="1414654.BFR47_04990"/>
<dbReference type="PRINTS" id="PR00037">
    <property type="entry name" value="HTHLACR"/>
</dbReference>
<dbReference type="InterPro" id="IPR050313">
    <property type="entry name" value="Carb_Metab_HTH_regulators"/>
</dbReference>
<dbReference type="SMART" id="SM00420">
    <property type="entry name" value="HTH_DEOR"/>
    <property type="match status" value="1"/>
</dbReference>
<keyword evidence="6" id="KW-1185">Reference proteome</keyword>
<gene>
    <name evidence="5" type="ORF">BFR47_04990</name>
</gene>
<dbReference type="SUPFAM" id="SSF100950">
    <property type="entry name" value="NagB/RpiA/CoA transferase-like"/>
    <property type="match status" value="1"/>
</dbReference>
<dbReference type="InterPro" id="IPR036388">
    <property type="entry name" value="WH-like_DNA-bd_sf"/>
</dbReference>
<dbReference type="GO" id="GO:0003677">
    <property type="term" value="F:DNA binding"/>
    <property type="evidence" value="ECO:0007669"/>
    <property type="project" value="UniProtKB-KW"/>
</dbReference>
<dbReference type="OrthoDB" id="5685843at2"/>
<dbReference type="RefSeq" id="WP_071473757.1">
    <property type="nucleotide sequence ID" value="NZ_MDKE01000055.1"/>
</dbReference>
<dbReference type="InterPro" id="IPR001034">
    <property type="entry name" value="DeoR_HTH"/>
</dbReference>
<evidence type="ECO:0000256" key="2">
    <source>
        <dbReference type="ARBA" id="ARBA00023125"/>
    </source>
</evidence>
<evidence type="ECO:0000256" key="3">
    <source>
        <dbReference type="ARBA" id="ARBA00023163"/>
    </source>
</evidence>
<keyword evidence="3" id="KW-0804">Transcription</keyword>
<dbReference type="GO" id="GO:0003700">
    <property type="term" value="F:DNA-binding transcription factor activity"/>
    <property type="evidence" value="ECO:0007669"/>
    <property type="project" value="InterPro"/>
</dbReference>
<dbReference type="Pfam" id="PF00455">
    <property type="entry name" value="DeoRC"/>
    <property type="match status" value="1"/>
</dbReference>
<dbReference type="Gene3D" id="1.10.10.10">
    <property type="entry name" value="Winged helix-like DNA-binding domain superfamily/Winged helix DNA-binding domain"/>
    <property type="match status" value="1"/>
</dbReference>
<dbReference type="SMART" id="SM01134">
    <property type="entry name" value="DeoRC"/>
    <property type="match status" value="1"/>
</dbReference>
<evidence type="ECO:0000313" key="6">
    <source>
        <dbReference type="Proteomes" id="UP000243073"/>
    </source>
</evidence>
<name>A0A1J4QA25_9GAMM</name>
<organism evidence="5 6">
    <name type="scientific">Oceanisphaera psychrotolerans</name>
    <dbReference type="NCBI Taxonomy" id="1414654"/>
    <lineage>
        <taxon>Bacteria</taxon>
        <taxon>Pseudomonadati</taxon>
        <taxon>Pseudomonadota</taxon>
        <taxon>Gammaproteobacteria</taxon>
        <taxon>Aeromonadales</taxon>
        <taxon>Aeromonadaceae</taxon>
        <taxon>Oceanisphaera</taxon>
    </lineage>
</organism>
<dbReference type="Proteomes" id="UP000243073">
    <property type="component" value="Unassembled WGS sequence"/>
</dbReference>
<sequence>MIPAERRDYIYRYVHERNIVPINELARELDVSHMTVRRDIQWLETEGKVVSVSGGVKLNDAVKQELPYSEKAGIRHHNKVAIGQAAAAMVEDGQVIYLDAGTTTFEVAKGIARKAHLTVVTNDFTIINYLMQYPQLTLFHTGGLVDTRNRSCVGQAAASLLQSLNLDLAFISSSSWELERGMSTPAEDKVMVKQALLQVARRRILVSDSSKYGKYGMFRICPLQALTDIICDAGLADETAEQVRSLGLQLTLVNQTDTP</sequence>
<feature type="domain" description="HTH deoR-type" evidence="4">
    <location>
        <begin position="3"/>
        <end position="58"/>
    </location>
</feature>
<dbReference type="SUPFAM" id="SSF46785">
    <property type="entry name" value="Winged helix' DNA-binding domain"/>
    <property type="match status" value="1"/>
</dbReference>
<keyword evidence="1" id="KW-0805">Transcription regulation</keyword>
<dbReference type="Gene3D" id="3.40.50.1360">
    <property type="match status" value="1"/>
</dbReference>
<proteinExistence type="predicted"/>
<dbReference type="PROSITE" id="PS00894">
    <property type="entry name" value="HTH_DEOR_1"/>
    <property type="match status" value="1"/>
</dbReference>
<protein>
    <submittedName>
        <fullName evidence="5">Alkaline phosphatase</fullName>
    </submittedName>
</protein>
<accession>A0A1J4QA25</accession>
<evidence type="ECO:0000313" key="5">
    <source>
        <dbReference type="EMBL" id="OIN05548.1"/>
    </source>
</evidence>
<dbReference type="InterPro" id="IPR014036">
    <property type="entry name" value="DeoR-like_C"/>
</dbReference>
<dbReference type="InterPro" id="IPR018356">
    <property type="entry name" value="Tscrpt_reg_HTH_DeoR_CS"/>
</dbReference>
<dbReference type="Pfam" id="PF08220">
    <property type="entry name" value="HTH_DeoR"/>
    <property type="match status" value="1"/>
</dbReference>